<evidence type="ECO:0000313" key="3">
    <source>
        <dbReference type="Proteomes" id="UP001454036"/>
    </source>
</evidence>
<keyword evidence="1" id="KW-1133">Transmembrane helix</keyword>
<feature type="transmembrane region" description="Helical" evidence="1">
    <location>
        <begin position="88"/>
        <end position="107"/>
    </location>
</feature>
<keyword evidence="3" id="KW-1185">Reference proteome</keyword>
<gene>
    <name evidence="2" type="ORF">LIER_18836</name>
</gene>
<reference evidence="2 3" key="1">
    <citation type="submission" date="2024-01" db="EMBL/GenBank/DDBJ databases">
        <title>The complete chloroplast genome sequence of Lithospermum erythrorhizon: insights into the phylogenetic relationship among Boraginaceae species and the maternal lineages of purple gromwells.</title>
        <authorList>
            <person name="Okada T."/>
            <person name="Watanabe K."/>
        </authorList>
    </citation>
    <scope>NUCLEOTIDE SEQUENCE [LARGE SCALE GENOMIC DNA]</scope>
</reference>
<proteinExistence type="predicted"/>
<evidence type="ECO:0000256" key="1">
    <source>
        <dbReference type="SAM" id="Phobius"/>
    </source>
</evidence>
<name>A0AAV3QFM4_LITER</name>
<comment type="caution">
    <text evidence="2">The sequence shown here is derived from an EMBL/GenBank/DDBJ whole genome shotgun (WGS) entry which is preliminary data.</text>
</comment>
<keyword evidence="1" id="KW-0812">Transmembrane</keyword>
<organism evidence="2 3">
    <name type="scientific">Lithospermum erythrorhizon</name>
    <name type="common">Purple gromwell</name>
    <name type="synonym">Lithospermum officinale var. erythrorhizon</name>
    <dbReference type="NCBI Taxonomy" id="34254"/>
    <lineage>
        <taxon>Eukaryota</taxon>
        <taxon>Viridiplantae</taxon>
        <taxon>Streptophyta</taxon>
        <taxon>Embryophyta</taxon>
        <taxon>Tracheophyta</taxon>
        <taxon>Spermatophyta</taxon>
        <taxon>Magnoliopsida</taxon>
        <taxon>eudicotyledons</taxon>
        <taxon>Gunneridae</taxon>
        <taxon>Pentapetalae</taxon>
        <taxon>asterids</taxon>
        <taxon>lamiids</taxon>
        <taxon>Boraginales</taxon>
        <taxon>Boraginaceae</taxon>
        <taxon>Boraginoideae</taxon>
        <taxon>Lithospermeae</taxon>
        <taxon>Lithospermum</taxon>
    </lineage>
</organism>
<feature type="transmembrane region" description="Helical" evidence="1">
    <location>
        <begin position="136"/>
        <end position="159"/>
    </location>
</feature>
<dbReference type="Proteomes" id="UP001454036">
    <property type="component" value="Unassembled WGS sequence"/>
</dbReference>
<evidence type="ECO:0000313" key="2">
    <source>
        <dbReference type="EMBL" id="GAA0162824.1"/>
    </source>
</evidence>
<protein>
    <submittedName>
        <fullName evidence="2">Uncharacterized protein</fullName>
    </submittedName>
</protein>
<feature type="transmembrane region" description="Helical" evidence="1">
    <location>
        <begin position="39"/>
        <end position="57"/>
    </location>
</feature>
<keyword evidence="1" id="KW-0472">Membrane</keyword>
<accession>A0AAV3QFM4</accession>
<dbReference type="AlphaFoldDB" id="A0AAV3QFM4"/>
<sequence length="203" mass="23427">MTSINCCQHCPFSTEVWLLLAVISNANGSIIVSSRFFEFPFSWFTTTILINAFRFIFKIKPTMPIAVDLVLSLVFQWVICMGDYGWRLAFTLTSFLNIIIFYVGYLSPQFEEYTRLVKANPETQPLAGLINPLSPLLLASAMFDLYVLNGCLMLIGWFYPRDDKFYVMYQDYVGYFLVKESLIFLSCYHDLRNVTETLSPKGK</sequence>
<dbReference type="EMBL" id="BAABME010004565">
    <property type="protein sequence ID" value="GAA0162824.1"/>
    <property type="molecule type" value="Genomic_DNA"/>
</dbReference>